<evidence type="ECO:0000256" key="2">
    <source>
        <dbReference type="ARBA" id="ARBA00022603"/>
    </source>
</evidence>
<dbReference type="InterPro" id="IPR050723">
    <property type="entry name" value="CFA/CMAS"/>
</dbReference>
<protein>
    <submittedName>
        <fullName evidence="7">Cyclopropane-fatty-acyl-phospholipid synthase family protein</fullName>
    </submittedName>
</protein>
<proteinExistence type="inferred from homology"/>
<dbReference type="Pfam" id="PF02353">
    <property type="entry name" value="CMAS"/>
    <property type="match status" value="1"/>
</dbReference>
<feature type="region of interest" description="Disordered" evidence="6">
    <location>
        <begin position="1"/>
        <end position="29"/>
    </location>
</feature>
<name>A0ABP9JNN9_9ACTN</name>
<evidence type="ECO:0000256" key="4">
    <source>
        <dbReference type="ARBA" id="ARBA00022691"/>
    </source>
</evidence>
<evidence type="ECO:0000256" key="6">
    <source>
        <dbReference type="SAM" id="MobiDB-lite"/>
    </source>
</evidence>
<keyword evidence="2" id="KW-0489">Methyltransferase</keyword>
<dbReference type="SUPFAM" id="SSF53335">
    <property type="entry name" value="S-adenosyl-L-methionine-dependent methyltransferases"/>
    <property type="match status" value="1"/>
</dbReference>
<keyword evidence="5" id="KW-0443">Lipid metabolism</keyword>
<sequence>MTTAEPRALTTRHEDADRGGHPAPATPPDASWARIALTRAVLRGALGRLPLQVRCDDGTRLGTGGPRVDLHDTDAFHRRIGVHGLVGFGESYMAGEWDAPDLVAALTVLAGHAADLIPAPLQRLRRLWALKQPDAQRNTPGGSRDNISHHYDLSNDLFAVFLDETLTYSSALFRGFPATWPTLAAAQHRKIDRLLDLAGVTEGTRLLEIGTGWGELAIRAAARGAHVTTLTLSHEQRDLALERVARAGLDDRVDIRLCDYREAEGTYDAVVSVEMIEAVGEEFWPVYFRTLDERLAPGGRAALQAITMPHDRMLAGRHTHTWIQKYIFPGGLLPSVEAVEQTVRDHTRLRVTRRDAYGAHYAETLRLWRERFTARTDDVDALGFDETFRRMWTFYLAYSEAGFRSGYLDVQHYLLTKEDLSR</sequence>
<evidence type="ECO:0000313" key="8">
    <source>
        <dbReference type="Proteomes" id="UP001501759"/>
    </source>
</evidence>
<keyword evidence="8" id="KW-1185">Reference proteome</keyword>
<evidence type="ECO:0000256" key="5">
    <source>
        <dbReference type="ARBA" id="ARBA00023098"/>
    </source>
</evidence>
<feature type="compositionally biased region" description="Basic and acidic residues" evidence="6">
    <location>
        <begin position="11"/>
        <end position="20"/>
    </location>
</feature>
<accession>A0ABP9JNN9</accession>
<keyword evidence="4" id="KW-0949">S-adenosyl-L-methionine</keyword>
<dbReference type="PANTHER" id="PTHR43667">
    <property type="entry name" value="CYCLOPROPANE-FATTY-ACYL-PHOSPHOLIPID SYNTHASE"/>
    <property type="match status" value="1"/>
</dbReference>
<dbReference type="InterPro" id="IPR029063">
    <property type="entry name" value="SAM-dependent_MTases_sf"/>
</dbReference>
<keyword evidence="3" id="KW-0808">Transferase</keyword>
<evidence type="ECO:0000256" key="1">
    <source>
        <dbReference type="ARBA" id="ARBA00010815"/>
    </source>
</evidence>
<dbReference type="Gene3D" id="3.40.50.150">
    <property type="entry name" value="Vaccinia Virus protein VP39"/>
    <property type="match status" value="1"/>
</dbReference>
<comment type="caution">
    <text evidence="7">The sequence shown here is derived from an EMBL/GenBank/DDBJ whole genome shotgun (WGS) entry which is preliminary data.</text>
</comment>
<evidence type="ECO:0000313" key="7">
    <source>
        <dbReference type="EMBL" id="GAA5037611.1"/>
    </source>
</evidence>
<comment type="similarity">
    <text evidence="1">Belongs to the CFA/CMAS family.</text>
</comment>
<dbReference type="Proteomes" id="UP001501759">
    <property type="component" value="Unassembled WGS sequence"/>
</dbReference>
<dbReference type="CDD" id="cd02440">
    <property type="entry name" value="AdoMet_MTases"/>
    <property type="match status" value="1"/>
</dbReference>
<reference evidence="8" key="1">
    <citation type="journal article" date="2019" name="Int. J. Syst. Evol. Microbiol.">
        <title>The Global Catalogue of Microorganisms (GCM) 10K type strain sequencing project: providing services to taxonomists for standard genome sequencing and annotation.</title>
        <authorList>
            <consortium name="The Broad Institute Genomics Platform"/>
            <consortium name="The Broad Institute Genome Sequencing Center for Infectious Disease"/>
            <person name="Wu L."/>
            <person name="Ma J."/>
        </authorList>
    </citation>
    <scope>NUCLEOTIDE SEQUENCE [LARGE SCALE GENOMIC DNA]</scope>
    <source>
        <strain evidence="8">JCM 18409</strain>
    </source>
</reference>
<dbReference type="RefSeq" id="WP_345658401.1">
    <property type="nucleotide sequence ID" value="NZ_BAABKB010000047.1"/>
</dbReference>
<dbReference type="PIRSF" id="PIRSF003085">
    <property type="entry name" value="CMAS"/>
    <property type="match status" value="1"/>
</dbReference>
<gene>
    <name evidence="7" type="ORF">GCM10023335_85920</name>
</gene>
<organism evidence="7 8">
    <name type="scientific">Streptomyces siamensis</name>
    <dbReference type="NCBI Taxonomy" id="1274986"/>
    <lineage>
        <taxon>Bacteria</taxon>
        <taxon>Bacillati</taxon>
        <taxon>Actinomycetota</taxon>
        <taxon>Actinomycetes</taxon>
        <taxon>Kitasatosporales</taxon>
        <taxon>Streptomycetaceae</taxon>
        <taxon>Streptomyces</taxon>
    </lineage>
</organism>
<evidence type="ECO:0000256" key="3">
    <source>
        <dbReference type="ARBA" id="ARBA00022679"/>
    </source>
</evidence>
<dbReference type="PANTHER" id="PTHR43667:SF2">
    <property type="entry name" value="FATTY ACID C-METHYL TRANSFERASE"/>
    <property type="match status" value="1"/>
</dbReference>
<dbReference type="InterPro" id="IPR003333">
    <property type="entry name" value="CMAS"/>
</dbReference>
<dbReference type="EMBL" id="BAABKB010000047">
    <property type="protein sequence ID" value="GAA5037611.1"/>
    <property type="molecule type" value="Genomic_DNA"/>
</dbReference>